<keyword evidence="4" id="KW-0378">Hydrolase</keyword>
<dbReference type="GO" id="GO:0003676">
    <property type="term" value="F:nucleic acid binding"/>
    <property type="evidence" value="ECO:0007669"/>
    <property type="project" value="InterPro"/>
</dbReference>
<dbReference type="InterPro" id="IPR040393">
    <property type="entry name" value="TREX1/2"/>
</dbReference>
<evidence type="ECO:0000256" key="5">
    <source>
        <dbReference type="ARBA" id="ARBA00022839"/>
    </source>
</evidence>
<dbReference type="PANTHER" id="PTHR13058:SF19">
    <property type="entry name" value="LD40940P"/>
    <property type="match status" value="1"/>
</dbReference>
<reference evidence="10 11" key="1">
    <citation type="journal article" date="2013" name="PLoS ONE">
        <title>Predicting the Proteins of Angomonas deanei, Strigomonas culicis and Their Respective Endosymbionts Reveals New Aspects of the Trypanosomatidae Family.</title>
        <authorList>
            <person name="Motta M.C."/>
            <person name="Martins A.C."/>
            <person name="de Souza S.S."/>
            <person name="Catta-Preta C.M."/>
            <person name="Silva R."/>
            <person name="Klein C.C."/>
            <person name="de Almeida L.G."/>
            <person name="de Lima Cunha O."/>
            <person name="Ciapina L.P."/>
            <person name="Brocchi M."/>
            <person name="Colabardini A.C."/>
            <person name="de Araujo Lima B."/>
            <person name="Machado C.R."/>
            <person name="de Almeida Soares C.M."/>
            <person name="Probst C.M."/>
            <person name="de Menezes C.B."/>
            <person name="Thompson C.E."/>
            <person name="Bartholomeu D.C."/>
            <person name="Gradia D.F."/>
            <person name="Pavoni D.P."/>
            <person name="Grisard E.C."/>
            <person name="Fantinatti-Garboggini F."/>
            <person name="Marchini F.K."/>
            <person name="Rodrigues-Luiz G.F."/>
            <person name="Wagner G."/>
            <person name="Goldman G.H."/>
            <person name="Fietto J.L."/>
            <person name="Elias M.C."/>
            <person name="Goldman M.H."/>
            <person name="Sagot M.F."/>
            <person name="Pereira M."/>
            <person name="Stoco P.H."/>
            <person name="de Mendonca-Neto R.P."/>
            <person name="Teixeira S.M."/>
            <person name="Maciel T.E."/>
            <person name="de Oliveira Mendes T.A."/>
            <person name="Urmenyi T.P."/>
            <person name="de Souza W."/>
            <person name="Schenkman S."/>
            <person name="de Vasconcelos A.T."/>
        </authorList>
    </citation>
    <scope>NUCLEOTIDE SEQUENCE [LARGE SCALE GENOMIC DNA]</scope>
</reference>
<evidence type="ECO:0000313" key="11">
    <source>
        <dbReference type="Proteomes" id="UP000015354"/>
    </source>
</evidence>
<dbReference type="InterPro" id="IPR013520">
    <property type="entry name" value="Ribonucl_H"/>
</dbReference>
<keyword evidence="5" id="KW-0269">Exonuclease</keyword>
<dbReference type="EMBL" id="ATMH01006136">
    <property type="protein sequence ID" value="EPY26675.1"/>
    <property type="molecule type" value="Genomic_DNA"/>
</dbReference>
<keyword evidence="2" id="KW-0540">Nuclease</keyword>
<dbReference type="InterPro" id="IPR012337">
    <property type="entry name" value="RNaseH-like_sf"/>
</dbReference>
<protein>
    <recommendedName>
        <fullName evidence="9">Exonuclease domain-containing protein</fullName>
    </recommendedName>
</protein>
<dbReference type="AlphaFoldDB" id="S9VTX8"/>
<evidence type="ECO:0000256" key="3">
    <source>
        <dbReference type="ARBA" id="ARBA00022723"/>
    </source>
</evidence>
<dbReference type="GO" id="GO:0008296">
    <property type="term" value="F:3'-5'-DNA exonuclease activity"/>
    <property type="evidence" value="ECO:0007669"/>
    <property type="project" value="TreeGrafter"/>
</dbReference>
<dbReference type="Proteomes" id="UP000015354">
    <property type="component" value="Unassembled WGS sequence"/>
</dbReference>
<sequence>MRRNVFRYAISAASKASGLTPLEAFTQIQLGIVPPLSVQRSFLMDYCASQLTARGITEAQLFAMDGKYCNQLVRQVVYERYLAVPFRVYAFDMEFTGPPVFTADGPTEDITEFGLYSPARDELFSCLVRPVCGRKLGPGVAELTHITDELLEEEGLPFEEAWQLFLDFVQKPEPGEMPGAGDRILLLSHGGKLADQSLIKWTLEKHHLTLPSSFVFGDTINIIREAHRKRPVTVDKHPPSWKLGDLVQWLKIPTLSAHRAGNDARMTWDAIYHTLLRYGDDALTPREQLVSRFFDDEAKRRMREECRSGQRASVLAEEEGFMMESSGLGGGESGALDVDFDEIFKVGSAAHAATEDRREGRAGTGVGTHGMTDADATGSIPEFTLDESEDDAAEDNGKKEKGRAKGTGTAHPTTEPNAMPRVRTRQAAPARRSRAKKKQVIKIRQSHQSP</sequence>
<evidence type="ECO:0000256" key="1">
    <source>
        <dbReference type="ARBA" id="ARBA00001946"/>
    </source>
</evidence>
<dbReference type="SMART" id="SM00479">
    <property type="entry name" value="EXOIII"/>
    <property type="match status" value="1"/>
</dbReference>
<evidence type="ECO:0000256" key="2">
    <source>
        <dbReference type="ARBA" id="ARBA00022722"/>
    </source>
</evidence>
<comment type="cofactor">
    <cofactor evidence="1">
        <name>Mg(2+)</name>
        <dbReference type="ChEBI" id="CHEBI:18420"/>
    </cofactor>
</comment>
<comment type="caution">
    <text evidence="10">The sequence shown here is derived from an EMBL/GenBank/DDBJ whole genome shotgun (WGS) entry which is preliminary data.</text>
</comment>
<dbReference type="Gene3D" id="3.30.420.10">
    <property type="entry name" value="Ribonuclease H-like superfamily/Ribonuclease H"/>
    <property type="match status" value="1"/>
</dbReference>
<keyword evidence="6" id="KW-0460">Magnesium</keyword>
<accession>S9VTX8</accession>
<feature type="compositionally biased region" description="Acidic residues" evidence="8">
    <location>
        <begin position="384"/>
        <end position="394"/>
    </location>
</feature>
<evidence type="ECO:0000259" key="9">
    <source>
        <dbReference type="SMART" id="SM00479"/>
    </source>
</evidence>
<keyword evidence="11" id="KW-1185">Reference proteome</keyword>
<comment type="similarity">
    <text evidence="7">Belongs to the exonuclease superfamily. TREX family.</text>
</comment>
<evidence type="ECO:0000256" key="6">
    <source>
        <dbReference type="ARBA" id="ARBA00022842"/>
    </source>
</evidence>
<feature type="region of interest" description="Disordered" evidence="8">
    <location>
        <begin position="350"/>
        <end position="450"/>
    </location>
</feature>
<dbReference type="CDD" id="cd06127">
    <property type="entry name" value="DEDDh"/>
    <property type="match status" value="1"/>
</dbReference>
<dbReference type="GO" id="GO:0046872">
    <property type="term" value="F:metal ion binding"/>
    <property type="evidence" value="ECO:0007669"/>
    <property type="project" value="UniProtKB-KW"/>
</dbReference>
<proteinExistence type="inferred from homology"/>
<feature type="compositionally biased region" description="Basic residues" evidence="8">
    <location>
        <begin position="431"/>
        <end position="450"/>
    </location>
</feature>
<dbReference type="SUPFAM" id="SSF53098">
    <property type="entry name" value="Ribonuclease H-like"/>
    <property type="match status" value="1"/>
</dbReference>
<dbReference type="GO" id="GO:0005737">
    <property type="term" value="C:cytoplasm"/>
    <property type="evidence" value="ECO:0007669"/>
    <property type="project" value="TreeGrafter"/>
</dbReference>
<dbReference type="OrthoDB" id="10250935at2759"/>
<evidence type="ECO:0000313" key="10">
    <source>
        <dbReference type="EMBL" id="EPY26675.1"/>
    </source>
</evidence>
<evidence type="ECO:0000256" key="4">
    <source>
        <dbReference type="ARBA" id="ARBA00022801"/>
    </source>
</evidence>
<dbReference type="GO" id="GO:0006308">
    <property type="term" value="P:DNA catabolic process"/>
    <property type="evidence" value="ECO:0007669"/>
    <property type="project" value="TreeGrafter"/>
</dbReference>
<organism evidence="10 11">
    <name type="scientific">Strigomonas culicis</name>
    <dbReference type="NCBI Taxonomy" id="28005"/>
    <lineage>
        <taxon>Eukaryota</taxon>
        <taxon>Discoba</taxon>
        <taxon>Euglenozoa</taxon>
        <taxon>Kinetoplastea</taxon>
        <taxon>Metakinetoplastina</taxon>
        <taxon>Trypanosomatida</taxon>
        <taxon>Trypanosomatidae</taxon>
        <taxon>Strigomonadinae</taxon>
        <taxon>Strigomonas</taxon>
    </lineage>
</organism>
<name>S9VTX8_9TRYP</name>
<dbReference type="InterPro" id="IPR036397">
    <property type="entry name" value="RNaseH_sf"/>
</dbReference>
<evidence type="ECO:0000256" key="7">
    <source>
        <dbReference type="ARBA" id="ARBA00025769"/>
    </source>
</evidence>
<gene>
    <name evidence="10" type="ORF">STCU_06136</name>
</gene>
<feature type="domain" description="Exonuclease" evidence="9">
    <location>
        <begin position="87"/>
        <end position="281"/>
    </location>
</feature>
<keyword evidence="3" id="KW-0479">Metal-binding</keyword>
<evidence type="ECO:0000256" key="8">
    <source>
        <dbReference type="SAM" id="MobiDB-lite"/>
    </source>
</evidence>
<dbReference type="PANTHER" id="PTHR13058">
    <property type="entry name" value="THREE PRIME REPAIR EXONUCLEASE 1, 2"/>
    <property type="match status" value="1"/>
</dbReference>